<reference evidence="6" key="1">
    <citation type="journal article" date="2020" name="mSystems">
        <title>Genome- and Community-Level Interaction Insights into Carbon Utilization and Element Cycling Functions of Hydrothermarchaeota in Hydrothermal Sediment.</title>
        <authorList>
            <person name="Zhou Z."/>
            <person name="Liu Y."/>
            <person name="Xu W."/>
            <person name="Pan J."/>
            <person name="Luo Z.H."/>
            <person name="Li M."/>
        </authorList>
    </citation>
    <scope>NUCLEOTIDE SEQUENCE [LARGE SCALE GENOMIC DNA]</scope>
    <source>
        <strain evidence="6">HyVt-456</strain>
    </source>
</reference>
<dbReference type="PANTHER" id="PTHR47053">
    <property type="entry name" value="MUREIN DD-ENDOPEPTIDASE MEPH-RELATED"/>
    <property type="match status" value="1"/>
</dbReference>
<dbReference type="PANTHER" id="PTHR47053:SF1">
    <property type="entry name" value="MUREIN DD-ENDOPEPTIDASE MEPH-RELATED"/>
    <property type="match status" value="1"/>
</dbReference>
<gene>
    <name evidence="6" type="ORF">ENJ10_09795</name>
</gene>
<dbReference type="Gene3D" id="3.90.1720.10">
    <property type="entry name" value="endopeptidase domain like (from Nostoc punctiforme)"/>
    <property type="match status" value="1"/>
</dbReference>
<dbReference type="SUPFAM" id="SSF54001">
    <property type="entry name" value="Cysteine proteinases"/>
    <property type="match status" value="1"/>
</dbReference>
<evidence type="ECO:0000256" key="4">
    <source>
        <dbReference type="ARBA" id="ARBA00022807"/>
    </source>
</evidence>
<dbReference type="GO" id="GO:0008234">
    <property type="term" value="F:cysteine-type peptidase activity"/>
    <property type="evidence" value="ECO:0007669"/>
    <property type="project" value="UniProtKB-KW"/>
</dbReference>
<dbReference type="InterPro" id="IPR000064">
    <property type="entry name" value="NLP_P60_dom"/>
</dbReference>
<dbReference type="Gene3D" id="2.30.30.40">
    <property type="entry name" value="SH3 Domains"/>
    <property type="match status" value="1"/>
</dbReference>
<accession>A0A7V1LMW2</accession>
<comment type="caution">
    <text evidence="6">The sequence shown here is derived from an EMBL/GenBank/DDBJ whole genome shotgun (WGS) entry which is preliminary data.</text>
</comment>
<evidence type="ECO:0000313" key="6">
    <source>
        <dbReference type="EMBL" id="HED10969.1"/>
    </source>
</evidence>
<dbReference type="GO" id="GO:0006508">
    <property type="term" value="P:proteolysis"/>
    <property type="evidence" value="ECO:0007669"/>
    <property type="project" value="UniProtKB-KW"/>
</dbReference>
<keyword evidence="2" id="KW-0645">Protease</keyword>
<dbReference type="SUPFAM" id="SSF82057">
    <property type="entry name" value="Prokaryotic SH3-related domain"/>
    <property type="match status" value="1"/>
</dbReference>
<proteinExistence type="inferred from homology"/>
<dbReference type="Proteomes" id="UP000886005">
    <property type="component" value="Unassembled WGS sequence"/>
</dbReference>
<dbReference type="Pfam" id="PF00877">
    <property type="entry name" value="NLPC_P60"/>
    <property type="match status" value="1"/>
</dbReference>
<keyword evidence="3" id="KW-0378">Hydrolase</keyword>
<dbReference type="EMBL" id="DRLD01000270">
    <property type="protein sequence ID" value="HED10969.1"/>
    <property type="molecule type" value="Genomic_DNA"/>
</dbReference>
<evidence type="ECO:0000256" key="1">
    <source>
        <dbReference type="ARBA" id="ARBA00007074"/>
    </source>
</evidence>
<dbReference type="InterPro" id="IPR038765">
    <property type="entry name" value="Papain-like_cys_pep_sf"/>
</dbReference>
<evidence type="ECO:0000259" key="5">
    <source>
        <dbReference type="PROSITE" id="PS51935"/>
    </source>
</evidence>
<dbReference type="PROSITE" id="PS51935">
    <property type="entry name" value="NLPC_P60"/>
    <property type="match status" value="1"/>
</dbReference>
<organism evidence="6">
    <name type="scientific">Caldithrix abyssi</name>
    <dbReference type="NCBI Taxonomy" id="187145"/>
    <lineage>
        <taxon>Bacteria</taxon>
        <taxon>Pseudomonadati</taxon>
        <taxon>Calditrichota</taxon>
        <taxon>Calditrichia</taxon>
        <taxon>Calditrichales</taxon>
        <taxon>Calditrichaceae</taxon>
        <taxon>Caldithrix</taxon>
    </lineage>
</organism>
<keyword evidence="4" id="KW-0788">Thiol protease</keyword>
<comment type="similarity">
    <text evidence="1">Belongs to the peptidase C40 family.</text>
</comment>
<evidence type="ECO:0000256" key="3">
    <source>
        <dbReference type="ARBA" id="ARBA00022801"/>
    </source>
</evidence>
<evidence type="ECO:0000256" key="2">
    <source>
        <dbReference type="ARBA" id="ARBA00022670"/>
    </source>
</evidence>
<protein>
    <recommendedName>
        <fullName evidence="5">NlpC/P60 domain-containing protein</fullName>
    </recommendedName>
</protein>
<sequence>MVKSMFFCNVSCANIYREASFHSEVDTQVTMWEALQLLERTKDFIRVRCEDGYEGWLNRHQAVEREKPRENVLPVTRIQAVVWRDVERKEPLADLTAGGYVLVVQSGPLGLEVELPDGRRGWVGHQVCVPLGGFTRENLTRVTRRFMGLPYHWGGKSGKGVDCSGLVQLTHKLLGRAIRRDSPMQYQDARPVSGEFNGGTAGDLLFFAESGTRITHVAIRLDQGYFIHARGRVRINASRADDPLFDRGLMDTFVEVRTFF</sequence>
<dbReference type="Pfam" id="PF18348">
    <property type="entry name" value="SH3_16"/>
    <property type="match status" value="1"/>
</dbReference>
<dbReference type="InterPro" id="IPR041382">
    <property type="entry name" value="SH3_16"/>
</dbReference>
<name>A0A7V1LMW2_CALAY</name>
<feature type="domain" description="NlpC/P60" evidence="5">
    <location>
        <begin position="133"/>
        <end position="260"/>
    </location>
</feature>
<dbReference type="InterPro" id="IPR051202">
    <property type="entry name" value="Peptidase_C40"/>
</dbReference>
<dbReference type="AlphaFoldDB" id="A0A7V1LMW2"/>